<dbReference type="AlphaFoldDB" id="A0A5B0MFW6"/>
<organism evidence="1 2">
    <name type="scientific">Puccinia graminis f. sp. tritici</name>
    <dbReference type="NCBI Taxonomy" id="56615"/>
    <lineage>
        <taxon>Eukaryota</taxon>
        <taxon>Fungi</taxon>
        <taxon>Dikarya</taxon>
        <taxon>Basidiomycota</taxon>
        <taxon>Pucciniomycotina</taxon>
        <taxon>Pucciniomycetes</taxon>
        <taxon>Pucciniales</taxon>
        <taxon>Pucciniaceae</taxon>
        <taxon>Puccinia</taxon>
    </lineage>
</organism>
<comment type="caution">
    <text evidence="1">The sequence shown here is derived from an EMBL/GenBank/DDBJ whole genome shotgun (WGS) entry which is preliminary data.</text>
</comment>
<accession>A0A5B0MFW6</accession>
<evidence type="ECO:0000313" key="1">
    <source>
        <dbReference type="EMBL" id="KAA1075038.1"/>
    </source>
</evidence>
<keyword evidence="2" id="KW-1185">Reference proteome</keyword>
<protein>
    <submittedName>
        <fullName evidence="1">Uncharacterized protein</fullName>
    </submittedName>
</protein>
<reference evidence="1 2" key="1">
    <citation type="submission" date="2019-05" db="EMBL/GenBank/DDBJ databases">
        <title>Emergence of the Ug99 lineage of the wheat stem rust pathogen through somatic hybridization.</title>
        <authorList>
            <person name="Li F."/>
            <person name="Upadhyaya N.M."/>
            <person name="Sperschneider J."/>
            <person name="Matny O."/>
            <person name="Nguyen-Phuc H."/>
            <person name="Mago R."/>
            <person name="Raley C."/>
            <person name="Miller M.E."/>
            <person name="Silverstein K.A.T."/>
            <person name="Henningsen E."/>
            <person name="Hirsch C.D."/>
            <person name="Visser B."/>
            <person name="Pretorius Z.A."/>
            <person name="Steffenson B.J."/>
            <person name="Schwessinger B."/>
            <person name="Dodds P.N."/>
            <person name="Figueroa M."/>
        </authorList>
    </citation>
    <scope>NUCLEOTIDE SEQUENCE [LARGE SCALE GENOMIC DNA]</scope>
    <source>
        <strain evidence="1">21-0</strain>
    </source>
</reference>
<dbReference type="EMBL" id="VSWC01000157">
    <property type="protein sequence ID" value="KAA1075038.1"/>
    <property type="molecule type" value="Genomic_DNA"/>
</dbReference>
<proteinExistence type="predicted"/>
<sequence length="72" mass="8411">MFGLIPAKLEPQALSRNSRFPRDGPSLRLQDSKSYPVQYLSHGQPRYFVLARAYFLPLPPTRCLFRATRRFL</sequence>
<evidence type="ECO:0000313" key="2">
    <source>
        <dbReference type="Proteomes" id="UP000324748"/>
    </source>
</evidence>
<gene>
    <name evidence="1" type="ORF">PGT21_027616</name>
</gene>
<name>A0A5B0MFW6_PUCGR</name>
<dbReference type="Proteomes" id="UP000324748">
    <property type="component" value="Unassembled WGS sequence"/>
</dbReference>